<evidence type="ECO:0000313" key="4">
    <source>
        <dbReference type="Proteomes" id="UP000198302"/>
    </source>
</evidence>
<protein>
    <recommendedName>
        <fullName evidence="5">Lipoprotein</fullName>
    </recommendedName>
</protein>
<keyword evidence="4" id="KW-1185">Reference proteome</keyword>
<evidence type="ECO:0000313" key="1">
    <source>
        <dbReference type="EMBL" id="KIO53814.1"/>
    </source>
</evidence>
<gene>
    <name evidence="2" type="ORF">B0A73_02260</name>
    <name evidence="1" type="ORF">IW18_05580</name>
</gene>
<reference evidence="2 4" key="2">
    <citation type="submission" date="2016-11" db="EMBL/GenBank/DDBJ databases">
        <title>Whole genomes of Flavobacteriaceae.</title>
        <authorList>
            <person name="Stine C."/>
            <person name="Li C."/>
            <person name="Tadesse D."/>
        </authorList>
    </citation>
    <scope>NUCLEOTIDE SEQUENCE [LARGE SCALE GENOMIC DNA]</scope>
    <source>
        <strain evidence="2 4">ATCC 51468</strain>
    </source>
</reference>
<dbReference type="EMBL" id="MUGX01000006">
    <property type="protein sequence ID" value="OXA90578.1"/>
    <property type="molecule type" value="Genomic_DNA"/>
</dbReference>
<dbReference type="EMBL" id="JPRK01000005">
    <property type="protein sequence ID" value="KIO53814.1"/>
    <property type="molecule type" value="Genomic_DNA"/>
</dbReference>
<dbReference type="Proteomes" id="UP000032061">
    <property type="component" value="Unassembled WGS sequence"/>
</dbReference>
<name>A0A0D0EFB5_9FLAO</name>
<proteinExistence type="predicted"/>
<dbReference type="RefSeq" id="WP_041516591.1">
    <property type="nucleotide sequence ID" value="NZ_JPRK01000005.1"/>
</dbReference>
<evidence type="ECO:0000313" key="2">
    <source>
        <dbReference type="EMBL" id="OXA90578.1"/>
    </source>
</evidence>
<dbReference type="OrthoDB" id="1364328at2"/>
<dbReference type="AlphaFoldDB" id="A0A0D0EFB5"/>
<reference evidence="1 3" key="1">
    <citation type="submission" date="2015-01" db="EMBL/GenBank/DDBJ databases">
        <title>Genome of Flavobacterium hibernum DSM 12611.</title>
        <authorList>
            <person name="Stropko S.J."/>
            <person name="Pipes S.E."/>
            <person name="Newman J.D."/>
        </authorList>
    </citation>
    <scope>NUCLEOTIDE SEQUENCE [LARGE SCALE GENOMIC DNA]</scope>
    <source>
        <strain evidence="1 3">DSM 12611</strain>
    </source>
</reference>
<evidence type="ECO:0008006" key="5">
    <source>
        <dbReference type="Google" id="ProtNLM"/>
    </source>
</evidence>
<comment type="caution">
    <text evidence="1">The sequence shown here is derived from an EMBL/GenBank/DDBJ whole genome shotgun (WGS) entry which is preliminary data.</text>
</comment>
<evidence type="ECO:0000313" key="3">
    <source>
        <dbReference type="Proteomes" id="UP000032061"/>
    </source>
</evidence>
<organism evidence="1 3">
    <name type="scientific">Flavobacterium hibernum</name>
    <dbReference type="NCBI Taxonomy" id="37752"/>
    <lineage>
        <taxon>Bacteria</taxon>
        <taxon>Pseudomonadati</taxon>
        <taxon>Bacteroidota</taxon>
        <taxon>Flavobacteriia</taxon>
        <taxon>Flavobacteriales</taxon>
        <taxon>Flavobacteriaceae</taxon>
        <taxon>Flavobacterium</taxon>
    </lineage>
</organism>
<dbReference type="Proteomes" id="UP000198302">
    <property type="component" value="Unassembled WGS sequence"/>
</dbReference>
<accession>A0A0D0EFB5</accession>
<dbReference type="PROSITE" id="PS51257">
    <property type="entry name" value="PROKAR_LIPOPROTEIN"/>
    <property type="match status" value="1"/>
</dbReference>
<dbReference type="STRING" id="37752.IW18_05580"/>
<sequence length="184" mass="21216">MKKEISLFLIYLILLACSSPKKIVSNQENCKAVITPSEDLILNYSSLISSSDFNVKQFEDFDKVKDGILLYKWQEGSGSSSFLIVNYDEKFSAFSKSEKFSKEVNFSVQEKNDLKSIVQTLKKESYYQSCVIVEGHSSVYILVIRRNDENILQYYSPFISPYEIKTSYDNIKSIQKILGIIDYK</sequence>